<dbReference type="GO" id="GO:0006233">
    <property type="term" value="P:dTDP biosynthetic process"/>
    <property type="evidence" value="ECO:0007669"/>
    <property type="project" value="InterPro"/>
</dbReference>
<evidence type="ECO:0000256" key="7">
    <source>
        <dbReference type="ARBA" id="ARBA00022777"/>
    </source>
</evidence>
<keyword evidence="11" id="KW-1185">Reference proteome</keyword>
<dbReference type="KEGG" id="whr:OG579_06990"/>
<dbReference type="PANTHER" id="PTHR10344:SF4">
    <property type="entry name" value="UMP-CMP KINASE 2, MITOCHONDRIAL"/>
    <property type="match status" value="1"/>
</dbReference>
<dbReference type="Proteomes" id="UP001432128">
    <property type="component" value="Chromosome"/>
</dbReference>
<dbReference type="Pfam" id="PF02223">
    <property type="entry name" value="Thymidylate_kin"/>
    <property type="match status" value="1"/>
</dbReference>
<dbReference type="PANTHER" id="PTHR10344">
    <property type="entry name" value="THYMIDYLATE KINASE"/>
    <property type="match status" value="1"/>
</dbReference>
<protein>
    <recommendedName>
        <fullName evidence="3">Thymidylate kinase</fullName>
        <ecNumber evidence="2">2.7.4.9</ecNumber>
    </recommendedName>
</protein>
<keyword evidence="7 10" id="KW-0418">Kinase</keyword>
<feature type="domain" description="Thymidylate kinase-like" evidence="9">
    <location>
        <begin position="7"/>
        <end position="189"/>
    </location>
</feature>
<dbReference type="GO" id="GO:0005524">
    <property type="term" value="F:ATP binding"/>
    <property type="evidence" value="ECO:0007669"/>
    <property type="project" value="UniProtKB-KW"/>
</dbReference>
<evidence type="ECO:0000256" key="1">
    <source>
        <dbReference type="ARBA" id="ARBA00009776"/>
    </source>
</evidence>
<dbReference type="GO" id="GO:0006235">
    <property type="term" value="P:dTTP biosynthetic process"/>
    <property type="evidence" value="ECO:0007669"/>
    <property type="project" value="TreeGrafter"/>
</dbReference>
<dbReference type="RefSeq" id="WP_045823649.1">
    <property type="nucleotide sequence ID" value="NZ_CP108021.1"/>
</dbReference>
<organism evidence="10 11">
    <name type="scientific">Williamsia herbipolensis</name>
    <dbReference type="NCBI Taxonomy" id="1603258"/>
    <lineage>
        <taxon>Bacteria</taxon>
        <taxon>Bacillati</taxon>
        <taxon>Actinomycetota</taxon>
        <taxon>Actinomycetes</taxon>
        <taxon>Mycobacteriales</taxon>
        <taxon>Nocardiaceae</taxon>
        <taxon>Williamsia</taxon>
    </lineage>
</organism>
<accession>A0AAU4K6A4</accession>
<evidence type="ECO:0000256" key="8">
    <source>
        <dbReference type="ARBA" id="ARBA00022840"/>
    </source>
</evidence>
<evidence type="ECO:0000313" key="10">
    <source>
        <dbReference type="EMBL" id="WUM21522.1"/>
    </source>
</evidence>
<dbReference type="InterPro" id="IPR039430">
    <property type="entry name" value="Thymidylate_kin-like_dom"/>
</dbReference>
<evidence type="ECO:0000313" key="11">
    <source>
        <dbReference type="Proteomes" id="UP001432128"/>
    </source>
</evidence>
<dbReference type="GO" id="GO:0005829">
    <property type="term" value="C:cytosol"/>
    <property type="evidence" value="ECO:0007669"/>
    <property type="project" value="TreeGrafter"/>
</dbReference>
<keyword evidence="4 10" id="KW-0808">Transferase</keyword>
<evidence type="ECO:0000259" key="9">
    <source>
        <dbReference type="Pfam" id="PF02223"/>
    </source>
</evidence>
<dbReference type="EMBL" id="CP108021">
    <property type="protein sequence ID" value="WUM21522.1"/>
    <property type="molecule type" value="Genomic_DNA"/>
</dbReference>
<name>A0AAU4K6A4_9NOCA</name>
<sequence>MGVLIAVEGLDGAGKRTLVDGLTQRWTATGHRVATMAFPRYGESVHADIAAEALHGEHGDLRSSPYAMAMLFALDRRGAAGLIRERLAGCDVLLLDRYVASNAAYTAARCEQDADGEAVAWVAEVEYHRFGLPVPDHHLLIDVTAEVAMGRARSRADLDSSRARDAYERDGSLQNRVDELYRALAQRDWMSPWTVVDNAGALAIADDLLTE</sequence>
<dbReference type="GO" id="GO:0006227">
    <property type="term" value="P:dUDP biosynthetic process"/>
    <property type="evidence" value="ECO:0007669"/>
    <property type="project" value="TreeGrafter"/>
</dbReference>
<reference evidence="10 11" key="1">
    <citation type="submission" date="2022-10" db="EMBL/GenBank/DDBJ databases">
        <title>The complete genomes of actinobacterial strains from the NBC collection.</title>
        <authorList>
            <person name="Joergensen T.S."/>
            <person name="Alvarez Arevalo M."/>
            <person name="Sterndorff E.B."/>
            <person name="Faurdal D."/>
            <person name="Vuksanovic O."/>
            <person name="Mourched A.-S."/>
            <person name="Charusanti P."/>
            <person name="Shaw S."/>
            <person name="Blin K."/>
            <person name="Weber T."/>
        </authorList>
    </citation>
    <scope>NUCLEOTIDE SEQUENCE [LARGE SCALE GENOMIC DNA]</scope>
    <source>
        <strain evidence="10 11">NBC_00319</strain>
    </source>
</reference>
<dbReference type="InterPro" id="IPR027417">
    <property type="entry name" value="P-loop_NTPase"/>
</dbReference>
<evidence type="ECO:0000256" key="6">
    <source>
        <dbReference type="ARBA" id="ARBA00022741"/>
    </source>
</evidence>
<dbReference type="NCBIfam" id="NF005923">
    <property type="entry name" value="PRK07933.1"/>
    <property type="match status" value="1"/>
</dbReference>
<dbReference type="AlphaFoldDB" id="A0AAU4K6A4"/>
<dbReference type="GO" id="GO:0004798">
    <property type="term" value="F:dTMP kinase activity"/>
    <property type="evidence" value="ECO:0007669"/>
    <property type="project" value="UniProtKB-EC"/>
</dbReference>
<dbReference type="SUPFAM" id="SSF52540">
    <property type="entry name" value="P-loop containing nucleoside triphosphate hydrolases"/>
    <property type="match status" value="1"/>
</dbReference>
<evidence type="ECO:0000256" key="4">
    <source>
        <dbReference type="ARBA" id="ARBA00022679"/>
    </source>
</evidence>
<keyword evidence="8" id="KW-0067">ATP-binding</keyword>
<proteinExistence type="inferred from homology"/>
<comment type="similarity">
    <text evidence="1">Belongs to the thymidylate kinase family.</text>
</comment>
<evidence type="ECO:0000256" key="5">
    <source>
        <dbReference type="ARBA" id="ARBA00022727"/>
    </source>
</evidence>
<dbReference type="CDD" id="cd01672">
    <property type="entry name" value="TMPK"/>
    <property type="match status" value="1"/>
</dbReference>
<dbReference type="InterPro" id="IPR018095">
    <property type="entry name" value="Thymidylate_kin_CS"/>
</dbReference>
<dbReference type="EC" id="2.7.4.9" evidence="2"/>
<keyword evidence="6" id="KW-0547">Nucleotide-binding</keyword>
<evidence type="ECO:0000256" key="3">
    <source>
        <dbReference type="ARBA" id="ARBA00017144"/>
    </source>
</evidence>
<evidence type="ECO:0000256" key="2">
    <source>
        <dbReference type="ARBA" id="ARBA00012980"/>
    </source>
</evidence>
<keyword evidence="5" id="KW-0545">Nucleotide biosynthesis</keyword>
<dbReference type="PROSITE" id="PS01331">
    <property type="entry name" value="THYMIDYLATE_KINASE"/>
    <property type="match status" value="1"/>
</dbReference>
<gene>
    <name evidence="10" type="ORF">OG579_06990</name>
</gene>
<dbReference type="Gene3D" id="3.40.50.300">
    <property type="entry name" value="P-loop containing nucleotide triphosphate hydrolases"/>
    <property type="match status" value="1"/>
</dbReference>